<dbReference type="OrthoDB" id="9799416at2"/>
<dbReference type="Proteomes" id="UP000320547">
    <property type="component" value="Unassembled WGS sequence"/>
</dbReference>
<sequence length="120" mass="13284">MTNPNHARITAFLESEYASARNAANTGKIEDAWQHLERAHIVAQGMLVPHLYSHWRMLVLAAKTRDGREILGQLMRVALAPLGNLTGRLPIGNTGRSDVSAFAHMDIPDDLRAMLSMGQR</sequence>
<dbReference type="Pfam" id="PF12487">
    <property type="entry name" value="DUF3703"/>
    <property type="match status" value="1"/>
</dbReference>
<proteinExistence type="predicted"/>
<organism evidence="1 2">
    <name type="scientific">Altererythrobacter ishigakiensis</name>
    <dbReference type="NCBI Taxonomy" id="476157"/>
    <lineage>
        <taxon>Bacteria</taxon>
        <taxon>Pseudomonadati</taxon>
        <taxon>Pseudomonadota</taxon>
        <taxon>Alphaproteobacteria</taxon>
        <taxon>Sphingomonadales</taxon>
        <taxon>Erythrobacteraceae</taxon>
        <taxon>Altererythrobacter</taxon>
    </lineage>
</organism>
<dbReference type="STRING" id="476157.GCA_001663155_01003"/>
<accession>A0A562UME3</accession>
<dbReference type="AlphaFoldDB" id="A0A562UME3"/>
<dbReference type="InterPro" id="IPR022172">
    <property type="entry name" value="DUF3703"/>
</dbReference>
<comment type="caution">
    <text evidence="1">The sequence shown here is derived from an EMBL/GenBank/DDBJ whole genome shotgun (WGS) entry which is preliminary data.</text>
</comment>
<keyword evidence="2" id="KW-1185">Reference proteome</keyword>
<reference evidence="1 2" key="1">
    <citation type="submission" date="2019-07" db="EMBL/GenBank/DDBJ databases">
        <title>Genomic Encyclopedia of Archaeal and Bacterial Type Strains, Phase II (KMG-II): from individual species to whole genera.</title>
        <authorList>
            <person name="Goeker M."/>
        </authorList>
    </citation>
    <scope>NUCLEOTIDE SEQUENCE [LARGE SCALE GENOMIC DNA]</scope>
    <source>
        <strain evidence="1 2">ATCC BAA-2084</strain>
    </source>
</reference>
<protein>
    <submittedName>
        <fullName evidence="1">Uncharacterized protein DUF3703</fullName>
    </submittedName>
</protein>
<name>A0A562UME3_9SPHN</name>
<dbReference type="RefSeq" id="WP_067598144.1">
    <property type="nucleotide sequence ID" value="NZ_CP015963.1"/>
</dbReference>
<gene>
    <name evidence="1" type="ORF">JN10_2327</name>
</gene>
<dbReference type="EMBL" id="VLLK01000002">
    <property type="protein sequence ID" value="TWJ06790.1"/>
    <property type="molecule type" value="Genomic_DNA"/>
</dbReference>
<evidence type="ECO:0000313" key="2">
    <source>
        <dbReference type="Proteomes" id="UP000320547"/>
    </source>
</evidence>
<evidence type="ECO:0000313" key="1">
    <source>
        <dbReference type="EMBL" id="TWJ06790.1"/>
    </source>
</evidence>